<name>A0A0B1SCD7_OESDE</name>
<organism evidence="1 2">
    <name type="scientific">Oesophagostomum dentatum</name>
    <name type="common">Nodular worm</name>
    <dbReference type="NCBI Taxonomy" id="61180"/>
    <lineage>
        <taxon>Eukaryota</taxon>
        <taxon>Metazoa</taxon>
        <taxon>Ecdysozoa</taxon>
        <taxon>Nematoda</taxon>
        <taxon>Chromadorea</taxon>
        <taxon>Rhabditida</taxon>
        <taxon>Rhabditina</taxon>
        <taxon>Rhabditomorpha</taxon>
        <taxon>Strongyloidea</taxon>
        <taxon>Strongylidae</taxon>
        <taxon>Oesophagostomum</taxon>
    </lineage>
</organism>
<keyword evidence="2" id="KW-1185">Reference proteome</keyword>
<evidence type="ECO:0000313" key="2">
    <source>
        <dbReference type="Proteomes" id="UP000053660"/>
    </source>
</evidence>
<evidence type="ECO:0000313" key="1">
    <source>
        <dbReference type="EMBL" id="KHJ81172.1"/>
    </source>
</evidence>
<dbReference type="AlphaFoldDB" id="A0A0B1SCD7"/>
<proteinExistence type="predicted"/>
<dbReference type="EMBL" id="KN593082">
    <property type="protein sequence ID" value="KHJ81172.1"/>
    <property type="molecule type" value="Genomic_DNA"/>
</dbReference>
<dbReference type="Proteomes" id="UP000053660">
    <property type="component" value="Unassembled WGS sequence"/>
</dbReference>
<reference evidence="1 2" key="1">
    <citation type="submission" date="2014-03" db="EMBL/GenBank/DDBJ databases">
        <title>Draft genome of the hookworm Oesophagostomum dentatum.</title>
        <authorList>
            <person name="Mitreva M."/>
        </authorList>
    </citation>
    <scope>NUCLEOTIDE SEQUENCE [LARGE SCALE GENOMIC DNA]</scope>
    <source>
        <strain evidence="1 2">OD-Hann</strain>
    </source>
</reference>
<accession>A0A0B1SCD7</accession>
<protein>
    <submittedName>
        <fullName evidence="1">Uncharacterized protein</fullName>
    </submittedName>
</protein>
<sequence>MTTEELFSTWTKSSSSISDWSFSRCATTFLRYMTLSLRTSRKSRNHGTAIWIYYTRPDSTGYLSFYFATLSFYV</sequence>
<gene>
    <name evidence="1" type="ORF">OESDEN_19142</name>
</gene>